<keyword evidence="5" id="KW-1185">Reference proteome</keyword>
<dbReference type="CDD" id="cd18186">
    <property type="entry name" value="BTB_POZ_ZBTB_KLHL-like"/>
    <property type="match status" value="1"/>
</dbReference>
<accession>A0A9Q0R9F5</accession>
<feature type="region of interest" description="Disordered" evidence="1">
    <location>
        <begin position="265"/>
        <end position="294"/>
    </location>
</feature>
<evidence type="ECO:0000313" key="4">
    <source>
        <dbReference type="EMBL" id="KAJ5072057.1"/>
    </source>
</evidence>
<dbReference type="Pfam" id="PF07534">
    <property type="entry name" value="TLD"/>
    <property type="match status" value="1"/>
</dbReference>
<protein>
    <submittedName>
        <fullName evidence="4">Pep-cterm sorting domain-containing protein</fullName>
    </submittedName>
</protein>
<dbReference type="OrthoDB" id="10261408at2759"/>
<dbReference type="InterPro" id="IPR011333">
    <property type="entry name" value="SKP1/BTB/POZ_sf"/>
</dbReference>
<dbReference type="InterPro" id="IPR051481">
    <property type="entry name" value="BTB-POZ/Galectin-3-binding"/>
</dbReference>
<proteinExistence type="predicted"/>
<evidence type="ECO:0000256" key="1">
    <source>
        <dbReference type="SAM" id="MobiDB-lite"/>
    </source>
</evidence>
<gene>
    <name evidence="4" type="ORF">M0811_09701</name>
</gene>
<dbReference type="InterPro" id="IPR000210">
    <property type="entry name" value="BTB/POZ_dom"/>
</dbReference>
<comment type="caution">
    <text evidence="4">The sequence shown here is derived from an EMBL/GenBank/DDBJ whole genome shotgun (WGS) entry which is preliminary data.</text>
</comment>
<sequence length="473" mass="54923">MQEIKELNQQIFIKQIFESRKIKQFCDFEITTESNDTHFSTHKAILNSRSIFFQKLFENNPELAEFEIGNYSTNTIEKILDFIYSGDVNLTRDSVLEIWKLSEKLGLKGLHDLAECYLRTSVSSQNVVSVLEETETSSVPDLFNLYCDFAAKNFDHLPDQERLCFVSFDVLLKIVQNPSFNPKSQFDLLMLFVKWSRKHNLLDPYANLLDKQPEFIKDSISAFLVYVDFSQMNQKELAQVCKLNVLSENLKTKFCEEKKVEQNLDSEKNDQITNENQIPSDEKTQSNARNPFSDSMIVEDEKHKELLKKWIESDEFYENMNLGFQATRDGFDCKEFHEICDDHGESLALIKTKEGYIFGGYTEIGWVNSGQVDIADPKAFIFSLVNPKNFEPQKFHVQKKKEGQAVCYKTGCGPSFGHGHDIAITRDLKSGWTYFGFVFELPKGIRYRSKEAKEFFAGSFDKWEVEEIEVYFK</sequence>
<dbReference type="PANTHER" id="PTHR24410">
    <property type="entry name" value="HL07962P-RELATED"/>
    <property type="match status" value="1"/>
</dbReference>
<dbReference type="Gene3D" id="3.30.710.10">
    <property type="entry name" value="Potassium Channel Kv1.1, Chain A"/>
    <property type="match status" value="1"/>
</dbReference>
<organism evidence="4 5">
    <name type="scientific">Anaeramoeba ignava</name>
    <name type="common">Anaerobic marine amoeba</name>
    <dbReference type="NCBI Taxonomy" id="1746090"/>
    <lineage>
        <taxon>Eukaryota</taxon>
        <taxon>Metamonada</taxon>
        <taxon>Anaeramoebidae</taxon>
        <taxon>Anaeramoeba</taxon>
    </lineage>
</organism>
<name>A0A9Q0R9F5_ANAIG</name>
<dbReference type="SUPFAM" id="SSF54695">
    <property type="entry name" value="POZ domain"/>
    <property type="match status" value="1"/>
</dbReference>
<feature type="domain" description="BTB" evidence="2">
    <location>
        <begin position="26"/>
        <end position="92"/>
    </location>
</feature>
<dbReference type="Pfam" id="PF00651">
    <property type="entry name" value="BTB"/>
    <property type="match status" value="1"/>
</dbReference>
<dbReference type="Proteomes" id="UP001149090">
    <property type="component" value="Unassembled WGS sequence"/>
</dbReference>
<reference evidence="4" key="1">
    <citation type="submission" date="2022-10" db="EMBL/GenBank/DDBJ databases">
        <title>Novel sulphate-reducing endosymbionts in the free-living metamonad Anaeramoeba.</title>
        <authorList>
            <person name="Jerlstrom-Hultqvist J."/>
            <person name="Cepicka I."/>
            <person name="Gallot-Lavallee L."/>
            <person name="Salas-Leiva D."/>
            <person name="Curtis B.A."/>
            <person name="Zahonova K."/>
            <person name="Pipaliya S."/>
            <person name="Dacks J."/>
            <person name="Roger A.J."/>
        </authorList>
    </citation>
    <scope>NUCLEOTIDE SEQUENCE</scope>
    <source>
        <strain evidence="4">BMAN</strain>
    </source>
</reference>
<dbReference type="PROSITE" id="PS51886">
    <property type="entry name" value="TLDC"/>
    <property type="match status" value="1"/>
</dbReference>
<dbReference type="SMART" id="SM00584">
    <property type="entry name" value="TLDc"/>
    <property type="match status" value="1"/>
</dbReference>
<evidence type="ECO:0000313" key="5">
    <source>
        <dbReference type="Proteomes" id="UP001149090"/>
    </source>
</evidence>
<evidence type="ECO:0000259" key="3">
    <source>
        <dbReference type="PROSITE" id="PS51886"/>
    </source>
</evidence>
<feature type="domain" description="TLDc" evidence="3">
    <location>
        <begin position="296"/>
        <end position="473"/>
    </location>
</feature>
<feature type="compositionally biased region" description="Polar residues" evidence="1">
    <location>
        <begin position="271"/>
        <end position="293"/>
    </location>
</feature>
<dbReference type="InterPro" id="IPR006571">
    <property type="entry name" value="TLDc_dom"/>
</dbReference>
<dbReference type="AlphaFoldDB" id="A0A9Q0R9F5"/>
<dbReference type="PANTHER" id="PTHR24410:SF23">
    <property type="entry name" value="BTB DOMAIN-CONTAINING PROTEIN-RELATED"/>
    <property type="match status" value="1"/>
</dbReference>
<dbReference type="PROSITE" id="PS50097">
    <property type="entry name" value="BTB"/>
    <property type="match status" value="1"/>
</dbReference>
<evidence type="ECO:0000259" key="2">
    <source>
        <dbReference type="PROSITE" id="PS50097"/>
    </source>
</evidence>
<dbReference type="EMBL" id="JAPDFW010000083">
    <property type="protein sequence ID" value="KAJ5072057.1"/>
    <property type="molecule type" value="Genomic_DNA"/>
</dbReference>
<dbReference type="SMART" id="SM00225">
    <property type="entry name" value="BTB"/>
    <property type="match status" value="1"/>
</dbReference>